<dbReference type="EMBL" id="AKWZ02000001">
    <property type="protein sequence ID" value="EPG76224.1"/>
    <property type="molecule type" value="Genomic_DNA"/>
</dbReference>
<dbReference type="STRING" id="1193011.LEP1GSC058_1308"/>
<comment type="caution">
    <text evidence="1">The sequence shown here is derived from an EMBL/GenBank/DDBJ whole genome shotgun (WGS) entry which is preliminary data.</text>
</comment>
<dbReference type="AlphaFoldDB" id="S3V6D3"/>
<sequence length="60" mass="6564">MDPDGILLASNTEDLKAKTRTTITMNEKVEEIDSSSTNPEIRLFLDGMPWGSLIGLLIGD</sequence>
<organism evidence="1 2">
    <name type="scientific">Leptospira fainei serovar Hurstbridge str. BUT 6</name>
    <dbReference type="NCBI Taxonomy" id="1193011"/>
    <lineage>
        <taxon>Bacteria</taxon>
        <taxon>Pseudomonadati</taxon>
        <taxon>Spirochaetota</taxon>
        <taxon>Spirochaetia</taxon>
        <taxon>Leptospirales</taxon>
        <taxon>Leptospiraceae</taxon>
        <taxon>Leptospira</taxon>
    </lineage>
</organism>
<evidence type="ECO:0000313" key="1">
    <source>
        <dbReference type="EMBL" id="EPG76224.1"/>
    </source>
</evidence>
<keyword evidence="2" id="KW-1185">Reference proteome</keyword>
<gene>
    <name evidence="1" type="ORF">LEP1GSC058_1308</name>
</gene>
<proteinExistence type="predicted"/>
<reference evidence="1" key="1">
    <citation type="submission" date="2013-04" db="EMBL/GenBank/DDBJ databases">
        <authorList>
            <person name="Harkins D.M."/>
            <person name="Durkin A.S."/>
            <person name="Selengut J.D."/>
            <person name="Sanka R."/>
            <person name="DePew J."/>
            <person name="Purushe J."/>
            <person name="Ahmed A."/>
            <person name="van der Linden H."/>
            <person name="Goris M.G.A."/>
            <person name="Hartskeerl R.A."/>
            <person name="Vinetz J.M."/>
            <person name="Sutton G.G."/>
            <person name="Nelson W.C."/>
            <person name="Fouts D.E."/>
        </authorList>
    </citation>
    <scope>NUCLEOTIDE SEQUENCE [LARGE SCALE GENOMIC DNA]</scope>
    <source>
        <strain evidence="1">BUT 6</strain>
    </source>
</reference>
<accession>S3V6D3</accession>
<name>S3V6D3_9LEPT</name>
<evidence type="ECO:0000313" key="2">
    <source>
        <dbReference type="Proteomes" id="UP000014540"/>
    </source>
</evidence>
<dbReference type="Proteomes" id="UP000014540">
    <property type="component" value="Unassembled WGS sequence"/>
</dbReference>
<protein>
    <submittedName>
        <fullName evidence="1">Uncharacterized protein</fullName>
    </submittedName>
</protein>